<dbReference type="PIRSF" id="PIRSF012526">
    <property type="entry name" value="CYTH_UCP012526"/>
    <property type="match status" value="1"/>
</dbReference>
<reference evidence="2 3" key="1">
    <citation type="submission" date="2018-10" db="EMBL/GenBank/DDBJ databases">
        <title>Bacillus Keqinensis sp. nov., a moderately halophilic bacterium isolated from a saline-alkaline lake.</title>
        <authorList>
            <person name="Wang H."/>
        </authorList>
    </citation>
    <scope>NUCLEOTIDE SEQUENCE [LARGE SCALE GENOMIC DNA]</scope>
    <source>
        <strain evidence="2 3">KQ-3</strain>
    </source>
</reference>
<comment type="caution">
    <text evidence="2">The sequence shown here is derived from an EMBL/GenBank/DDBJ whole genome shotgun (WGS) entry which is preliminary data.</text>
</comment>
<dbReference type="OrthoDB" id="384378at2"/>
<dbReference type="InterPro" id="IPR009195">
    <property type="entry name" value="Uncharacterised_YjbK"/>
</dbReference>
<dbReference type="Pfam" id="PF01928">
    <property type="entry name" value="CYTH"/>
    <property type="match status" value="1"/>
</dbReference>
<dbReference type="InterPro" id="IPR033469">
    <property type="entry name" value="CYTH-like_dom_sf"/>
</dbReference>
<protein>
    <submittedName>
        <fullName evidence="2">CYTH domain-containing protein</fullName>
    </submittedName>
</protein>
<dbReference type="InterPro" id="IPR023577">
    <property type="entry name" value="CYTH_domain"/>
</dbReference>
<dbReference type="AlphaFoldDB" id="A0A3M7TW97"/>
<dbReference type="SMART" id="SM01118">
    <property type="entry name" value="CYTH"/>
    <property type="match status" value="1"/>
</dbReference>
<evidence type="ECO:0000313" key="2">
    <source>
        <dbReference type="EMBL" id="RNA69887.1"/>
    </source>
</evidence>
<keyword evidence="3" id="KW-1185">Reference proteome</keyword>
<evidence type="ECO:0000313" key="3">
    <source>
        <dbReference type="Proteomes" id="UP000278746"/>
    </source>
</evidence>
<dbReference type="SUPFAM" id="SSF55154">
    <property type="entry name" value="CYTH-like phosphatases"/>
    <property type="match status" value="1"/>
</dbReference>
<dbReference type="EMBL" id="RHIB01000001">
    <property type="protein sequence ID" value="RNA69887.1"/>
    <property type="molecule type" value="Genomic_DNA"/>
</dbReference>
<dbReference type="Proteomes" id="UP000278746">
    <property type="component" value="Unassembled WGS sequence"/>
</dbReference>
<sequence>MNQEIEIEFKNLLTEEEYKNLRNAYFTAEEAPFSQTNHYFDTPDFLLKQHGSALRIRKKKDRFVLTLKQPLESGLLETHQTLTTDQADAALTISILPSGDVLEQIQKTLEVQQTSFAYLGSLSTDRLEKEVDGGLLVLDKSTYINVTDYELEFECAEESAGKKAFFSLLEKHGIKEKQTISKIHRFYEQLHKL</sequence>
<name>A0A3M7TW97_9BACI</name>
<feature type="domain" description="CYTH" evidence="1">
    <location>
        <begin position="4"/>
        <end position="193"/>
    </location>
</feature>
<dbReference type="RefSeq" id="WP_122897399.1">
    <property type="nucleotide sequence ID" value="NZ_RHIB01000001.1"/>
</dbReference>
<organism evidence="2 3">
    <name type="scientific">Alteribacter keqinensis</name>
    <dbReference type="NCBI Taxonomy" id="2483800"/>
    <lineage>
        <taxon>Bacteria</taxon>
        <taxon>Bacillati</taxon>
        <taxon>Bacillota</taxon>
        <taxon>Bacilli</taxon>
        <taxon>Bacillales</taxon>
        <taxon>Bacillaceae</taxon>
        <taxon>Alteribacter</taxon>
    </lineage>
</organism>
<dbReference type="Gene3D" id="2.40.320.10">
    <property type="entry name" value="Hypothetical Protein Pfu-838710-001"/>
    <property type="match status" value="1"/>
</dbReference>
<proteinExistence type="predicted"/>
<evidence type="ECO:0000259" key="1">
    <source>
        <dbReference type="PROSITE" id="PS51707"/>
    </source>
</evidence>
<accession>A0A3M7TW97</accession>
<gene>
    <name evidence="2" type="ORF">EBO34_08120</name>
</gene>
<dbReference type="PROSITE" id="PS51707">
    <property type="entry name" value="CYTH"/>
    <property type="match status" value="1"/>
</dbReference>
<dbReference type="CDD" id="cd07762">
    <property type="entry name" value="CYTH-like_Pase_1"/>
    <property type="match status" value="1"/>
</dbReference>